<gene>
    <name evidence="4" type="ORF">RHSIM_Rhsim10G0117100</name>
</gene>
<dbReference type="PANTHER" id="PTHR31471">
    <property type="entry name" value="OS02G0116800 PROTEIN"/>
    <property type="match status" value="1"/>
</dbReference>
<dbReference type="EMBL" id="WJXA01000010">
    <property type="protein sequence ID" value="KAF7130659.1"/>
    <property type="molecule type" value="Genomic_DNA"/>
</dbReference>
<dbReference type="OrthoDB" id="648416at2759"/>
<comment type="caution">
    <text evidence="4">The sequence shown here is derived from an EMBL/GenBank/DDBJ whole genome shotgun (WGS) entry which is preliminary data.</text>
</comment>
<dbReference type="AlphaFoldDB" id="A0A834GE91"/>
<comment type="similarity">
    <text evidence="1">Belongs to the remorin family.</text>
</comment>
<dbReference type="InterPro" id="IPR005516">
    <property type="entry name" value="Remorin_C"/>
</dbReference>
<reference evidence="4" key="1">
    <citation type="submission" date="2019-11" db="EMBL/GenBank/DDBJ databases">
        <authorList>
            <person name="Liu Y."/>
            <person name="Hou J."/>
            <person name="Li T.-Q."/>
            <person name="Guan C.-H."/>
            <person name="Wu X."/>
            <person name="Wu H.-Z."/>
            <person name="Ling F."/>
            <person name="Zhang R."/>
            <person name="Shi X.-G."/>
            <person name="Ren J.-P."/>
            <person name="Chen E.-F."/>
            <person name="Sun J.-M."/>
        </authorList>
    </citation>
    <scope>NUCLEOTIDE SEQUENCE</scope>
    <source>
        <strain evidence="4">Adult_tree_wgs_1</strain>
        <tissue evidence="4">Leaves</tissue>
    </source>
</reference>
<evidence type="ECO:0000313" key="5">
    <source>
        <dbReference type="Proteomes" id="UP000626092"/>
    </source>
</evidence>
<protein>
    <recommendedName>
        <fullName evidence="3">Remorin C-terminal domain-containing protein</fullName>
    </recommendedName>
</protein>
<evidence type="ECO:0000313" key="4">
    <source>
        <dbReference type="EMBL" id="KAF7130659.1"/>
    </source>
</evidence>
<dbReference type="Pfam" id="PF03763">
    <property type="entry name" value="Remorin_C"/>
    <property type="match status" value="1"/>
</dbReference>
<evidence type="ECO:0000256" key="1">
    <source>
        <dbReference type="ARBA" id="ARBA00005711"/>
    </source>
</evidence>
<evidence type="ECO:0000259" key="3">
    <source>
        <dbReference type="Pfam" id="PF03763"/>
    </source>
</evidence>
<feature type="compositionally biased region" description="Basic and acidic residues" evidence="2">
    <location>
        <begin position="197"/>
        <end position="209"/>
    </location>
</feature>
<dbReference type="Proteomes" id="UP000626092">
    <property type="component" value="Unassembled WGS sequence"/>
</dbReference>
<accession>A0A834GE91</accession>
<dbReference type="PANTHER" id="PTHR31471:SF2">
    <property type="entry name" value="REMORIN FAMILY PROTEIN"/>
    <property type="match status" value="1"/>
</dbReference>
<proteinExistence type="inferred from homology"/>
<feature type="domain" description="Remorin C-terminal" evidence="3">
    <location>
        <begin position="372"/>
        <end position="448"/>
    </location>
</feature>
<name>A0A834GE91_RHOSS</name>
<feature type="region of interest" description="Disordered" evidence="2">
    <location>
        <begin position="187"/>
        <end position="245"/>
    </location>
</feature>
<keyword evidence="5" id="KW-1185">Reference proteome</keyword>
<evidence type="ECO:0000256" key="2">
    <source>
        <dbReference type="SAM" id="MobiDB-lite"/>
    </source>
</evidence>
<organism evidence="4 5">
    <name type="scientific">Rhododendron simsii</name>
    <name type="common">Sims's rhododendron</name>
    <dbReference type="NCBI Taxonomy" id="118357"/>
    <lineage>
        <taxon>Eukaryota</taxon>
        <taxon>Viridiplantae</taxon>
        <taxon>Streptophyta</taxon>
        <taxon>Embryophyta</taxon>
        <taxon>Tracheophyta</taxon>
        <taxon>Spermatophyta</taxon>
        <taxon>Magnoliopsida</taxon>
        <taxon>eudicotyledons</taxon>
        <taxon>Gunneridae</taxon>
        <taxon>Pentapetalae</taxon>
        <taxon>asterids</taxon>
        <taxon>Ericales</taxon>
        <taxon>Ericaceae</taxon>
        <taxon>Ericoideae</taxon>
        <taxon>Rhodoreae</taxon>
        <taxon>Rhododendron</taxon>
    </lineage>
</organism>
<sequence length="481" mass="53269">MTSSPPQLRGMKKHSLMSRNMGIYSSPGTPDYHNGNVGGIQKGWNSERVPLPSNSSRRHINAAVLMPFNSGRTLPSKWDDAERWITSPVSGLGVSRPLPQQLQRRLKSKSGPIGGPGVDSFSNYSPAPQVLQGGSVRDFMAGSPFTTGVLVPDGMTIQYGGHNVVQSSLVHTGTAMGRTASLLGWSDTLTESSSPSSRDEKLGGTKDAETTVSRVVSRRDMATQMSPADSTRSSVTSPKDRLSFSTSPSILPVLEPYSNHSAKLEIRDVQVDKRVTVTGQSRKHGARTKQNESPIVEDLTSTWDISKATRDISNGDEDGVPWEEERMRSGENCRLNSLDVLAVFHNRVVPLLCQSFGHEKNHHISYPVLHDFKLQKEEAKIAAWENLQKAKAEAAVRKLEMRLEKKKSASMDKILKKLRKSQMKAQEMRGSMPDSYVDLEPNTTHEASFVHKLELANKVIVYQCKDISNRIRKSFYETDNK</sequence>
<feature type="compositionally biased region" description="Polar residues" evidence="2">
    <location>
        <begin position="223"/>
        <end position="245"/>
    </location>
</feature>